<evidence type="ECO:0000313" key="4">
    <source>
        <dbReference type="EMBL" id="AIQ65837.1"/>
    </source>
</evidence>
<dbReference type="InterPro" id="IPR007391">
    <property type="entry name" value="Vancomycin_resist_VanW"/>
</dbReference>
<organism evidence="4 5">
    <name type="scientific">Paenibacillus stellifer</name>
    <dbReference type="NCBI Taxonomy" id="169760"/>
    <lineage>
        <taxon>Bacteria</taxon>
        <taxon>Bacillati</taxon>
        <taxon>Bacillota</taxon>
        <taxon>Bacilli</taxon>
        <taxon>Bacillales</taxon>
        <taxon>Paenibacillaceae</taxon>
        <taxon>Paenibacillus</taxon>
    </lineage>
</organism>
<keyword evidence="1" id="KW-0732">Signal</keyword>
<dbReference type="InterPro" id="IPR011098">
    <property type="entry name" value="G5_dom"/>
</dbReference>
<dbReference type="AlphaFoldDB" id="A0A089LY51"/>
<dbReference type="OrthoDB" id="9813301at2"/>
<dbReference type="Proteomes" id="UP000029507">
    <property type="component" value="Chromosome"/>
</dbReference>
<evidence type="ECO:0000256" key="2">
    <source>
        <dbReference type="SAM" id="MobiDB-lite"/>
    </source>
</evidence>
<dbReference type="InterPro" id="IPR052913">
    <property type="entry name" value="Glycopeptide_resist_protein"/>
</dbReference>
<dbReference type="STRING" id="169760.PSTEL_24745"/>
<dbReference type="HOGENOM" id="CLU_011572_2_1_9"/>
<dbReference type="KEGG" id="pste:PSTEL_24745"/>
<dbReference type="Pfam" id="PF07501">
    <property type="entry name" value="G5"/>
    <property type="match status" value="1"/>
</dbReference>
<dbReference type="PROSITE" id="PS51109">
    <property type="entry name" value="G5"/>
    <property type="match status" value="1"/>
</dbReference>
<dbReference type="SMART" id="SM01208">
    <property type="entry name" value="G5"/>
    <property type="match status" value="1"/>
</dbReference>
<gene>
    <name evidence="4" type="ORF">PSTEL_24745</name>
</gene>
<evidence type="ECO:0000313" key="5">
    <source>
        <dbReference type="Proteomes" id="UP000029507"/>
    </source>
</evidence>
<protein>
    <recommendedName>
        <fullName evidence="3">G5 domain-containing protein</fullName>
    </recommendedName>
</protein>
<feature type="compositionally biased region" description="Basic and acidic residues" evidence="2">
    <location>
        <begin position="463"/>
        <end position="477"/>
    </location>
</feature>
<dbReference type="EMBL" id="CP009286">
    <property type="protein sequence ID" value="AIQ65837.1"/>
    <property type="molecule type" value="Genomic_DNA"/>
</dbReference>
<proteinExistence type="predicted"/>
<feature type="domain" description="G5" evidence="3">
    <location>
        <begin position="375"/>
        <end position="455"/>
    </location>
</feature>
<feature type="region of interest" description="Disordered" evidence="2">
    <location>
        <begin position="450"/>
        <end position="477"/>
    </location>
</feature>
<name>A0A089LY51_9BACL</name>
<dbReference type="PANTHER" id="PTHR35788:SF1">
    <property type="entry name" value="EXPORTED PROTEIN"/>
    <property type="match status" value="1"/>
</dbReference>
<dbReference type="Pfam" id="PF04294">
    <property type="entry name" value="VanW"/>
    <property type="match status" value="1"/>
</dbReference>
<dbReference type="Gene3D" id="2.20.230.10">
    <property type="entry name" value="Resuscitation-promoting factor rpfb"/>
    <property type="match status" value="1"/>
</dbReference>
<evidence type="ECO:0000256" key="1">
    <source>
        <dbReference type="ARBA" id="ARBA00022729"/>
    </source>
</evidence>
<dbReference type="PANTHER" id="PTHR35788">
    <property type="entry name" value="EXPORTED PROTEIN-RELATED"/>
    <property type="match status" value="1"/>
</dbReference>
<reference evidence="4 5" key="1">
    <citation type="submission" date="2014-08" db="EMBL/GenBank/DDBJ databases">
        <title>Comparative genomics of the Paenibacillus odorifer group.</title>
        <authorList>
            <person name="den Bakker H.C."/>
            <person name="Tsai Y.-C."/>
            <person name="Martin N."/>
            <person name="Korlach J."/>
            <person name="Wiedmann M."/>
        </authorList>
    </citation>
    <scope>NUCLEOTIDE SEQUENCE [LARGE SCALE GENOMIC DNA]</scope>
    <source>
        <strain evidence="4 5">DSM 14472</strain>
    </source>
</reference>
<keyword evidence="5" id="KW-1185">Reference proteome</keyword>
<sequence>MKKVHAVMIFVSALLLAAALAYGGVALYAGQATVPKGTLLAGWDIGRMNIAAVRSELDRKLSELEAVPLTLRIGETEGPSLTLTLKEAGVSYQAKSFLNGLDRLSEGGVCERAKARYSFEKNWALTAGWTDTALRSRLNAGWESSTFGDPVDATRRITADDRIVYTPGRTSLRIDWTHAGLTLSGVIPKDFSRLDTLKTAGLAADLPLRTAQPDVTLQSLQDQGVTRKIMQFSTSLGSSGPGRSYNVESAAKAVNDTLLPPGAVFDYDRAIEKAENEYGFREAPVIVNGTLQPGVGGGICQVSSTLYNTVLRTGLEIVERRNHSLPVNYLPKGQDATFSRGSINFRFRNTTGHYLLIRAAVSGRSLTVKLFGTFPSNVSYSVESRTVEILAPGRRTVTDSSLPPGASRTLRKGRTGYIVETYRTKFVGGEAVERVRVSRDTYRPQQAIVAVGPGGANSSGAQDSERPLVEDGIRSNE</sequence>
<evidence type="ECO:0000259" key="3">
    <source>
        <dbReference type="PROSITE" id="PS51109"/>
    </source>
</evidence>
<dbReference type="RefSeq" id="WP_038699200.1">
    <property type="nucleotide sequence ID" value="NZ_CP009286.1"/>
</dbReference>
<accession>A0A089LY51</accession>